<gene>
    <name evidence="2" type="ORF">OG375_21420</name>
</gene>
<name>A0ABZ1PB81_9ACTN</name>
<evidence type="ECO:0000313" key="3">
    <source>
        <dbReference type="Proteomes" id="UP001346877"/>
    </source>
</evidence>
<protein>
    <submittedName>
        <fullName evidence="2">Uncharacterized protein</fullName>
    </submittedName>
</protein>
<dbReference type="RefSeq" id="WP_328366551.1">
    <property type="nucleotide sequence ID" value="NZ_CP107941.1"/>
</dbReference>
<reference evidence="2 3" key="1">
    <citation type="submission" date="2022-10" db="EMBL/GenBank/DDBJ databases">
        <title>The complete genomes of actinobacterial strains from the NBC collection.</title>
        <authorList>
            <person name="Joergensen T.S."/>
            <person name="Alvarez Arevalo M."/>
            <person name="Sterndorff E.B."/>
            <person name="Faurdal D."/>
            <person name="Vuksanovic O."/>
            <person name="Mourched A.-S."/>
            <person name="Charusanti P."/>
            <person name="Shaw S."/>
            <person name="Blin K."/>
            <person name="Weber T."/>
        </authorList>
    </citation>
    <scope>NUCLEOTIDE SEQUENCE [LARGE SCALE GENOMIC DNA]</scope>
    <source>
        <strain evidence="2 3">NBC_00396</strain>
    </source>
</reference>
<evidence type="ECO:0000256" key="1">
    <source>
        <dbReference type="SAM" id="MobiDB-lite"/>
    </source>
</evidence>
<accession>A0ABZ1PB81</accession>
<dbReference type="Proteomes" id="UP001346877">
    <property type="component" value="Chromosome"/>
</dbReference>
<feature type="region of interest" description="Disordered" evidence="1">
    <location>
        <begin position="1"/>
        <end position="21"/>
    </location>
</feature>
<evidence type="ECO:0000313" key="2">
    <source>
        <dbReference type="EMBL" id="WUI80497.1"/>
    </source>
</evidence>
<proteinExistence type="predicted"/>
<dbReference type="EMBL" id="CP107941">
    <property type="protein sequence ID" value="WUI80497.1"/>
    <property type="molecule type" value="Genomic_DNA"/>
</dbReference>
<sequence>MLSPHDDLAGTARTPMATKLRPGQPARPILLHLAHHPAADPCDSAVGRFNLVHHRAWYDNEGEQTTRDIVRWYADDDSGAELMTQHPSGGFGVIEDFWPPGWLHDRNLFHAYRSTDWLRAKSRLQNAQINRTTQLVAGLAALATWHSPGPPQRALAAQALADTTGLTAHPNTLDHAGRTGIAVAATSDNGRERHLLILHPSTGGVLAYERAILTLTGWRTRVYLLLLTHTHTPHRYWEPPATNTPPVASPDQREMPRRSGVWLVPAEHPCTPELEPGEVSPR</sequence>
<organism evidence="2 3">
    <name type="scientific">Micromonospora zamorensis</name>
    <dbReference type="NCBI Taxonomy" id="709883"/>
    <lineage>
        <taxon>Bacteria</taxon>
        <taxon>Bacillati</taxon>
        <taxon>Actinomycetota</taxon>
        <taxon>Actinomycetes</taxon>
        <taxon>Micromonosporales</taxon>
        <taxon>Micromonosporaceae</taxon>
        <taxon>Micromonospora</taxon>
    </lineage>
</organism>
<keyword evidence="3" id="KW-1185">Reference proteome</keyword>
<feature type="region of interest" description="Disordered" evidence="1">
    <location>
        <begin position="237"/>
        <end position="258"/>
    </location>
</feature>